<reference evidence="3" key="1">
    <citation type="submission" date="2021-05" db="EMBL/GenBank/DDBJ databases">
        <authorList>
            <person name="Pietrasiak N."/>
            <person name="Ward R."/>
            <person name="Stajich J.E."/>
            <person name="Kurbessoian T."/>
        </authorList>
    </citation>
    <scope>NUCLEOTIDE SEQUENCE</scope>
    <source>
        <strain evidence="3">CPER-KK1</strain>
    </source>
</reference>
<dbReference type="InterPro" id="IPR013785">
    <property type="entry name" value="Aldolase_TIM"/>
</dbReference>
<proteinExistence type="predicted"/>
<dbReference type="PROSITE" id="PS50991">
    <property type="entry name" value="PYR_CT"/>
    <property type="match status" value="1"/>
</dbReference>
<dbReference type="GO" id="GO:0003852">
    <property type="term" value="F:2-isopropylmalate synthase activity"/>
    <property type="evidence" value="ECO:0007669"/>
    <property type="project" value="TreeGrafter"/>
</dbReference>
<feature type="domain" description="Pyruvate carboxyltransferase" evidence="2">
    <location>
        <begin position="10"/>
        <end position="85"/>
    </location>
</feature>
<keyword evidence="1" id="KW-0464">Manganese</keyword>
<dbReference type="PANTHER" id="PTHR10277:SF9">
    <property type="entry name" value="2-ISOPROPYLMALATE SYNTHASE 1, CHLOROPLASTIC-RELATED"/>
    <property type="match status" value="1"/>
</dbReference>
<organism evidence="3 4">
    <name type="scientific">Symplocastrum torsivum CPER-KK1</name>
    <dbReference type="NCBI Taxonomy" id="450513"/>
    <lineage>
        <taxon>Bacteria</taxon>
        <taxon>Bacillati</taxon>
        <taxon>Cyanobacteriota</taxon>
        <taxon>Cyanophyceae</taxon>
        <taxon>Oscillatoriophycideae</taxon>
        <taxon>Oscillatoriales</taxon>
        <taxon>Microcoleaceae</taxon>
        <taxon>Symplocastrum</taxon>
    </lineage>
</organism>
<dbReference type="GO" id="GO:0005829">
    <property type="term" value="C:cytosol"/>
    <property type="evidence" value="ECO:0007669"/>
    <property type="project" value="TreeGrafter"/>
</dbReference>
<dbReference type="Proteomes" id="UP000753908">
    <property type="component" value="Unassembled WGS sequence"/>
</dbReference>
<dbReference type="GO" id="GO:0009098">
    <property type="term" value="P:L-leucine biosynthetic process"/>
    <property type="evidence" value="ECO:0007669"/>
    <property type="project" value="TreeGrafter"/>
</dbReference>
<name>A0A951U9L3_9CYAN</name>
<evidence type="ECO:0000313" key="3">
    <source>
        <dbReference type="EMBL" id="MBW4543691.1"/>
    </source>
</evidence>
<evidence type="ECO:0000259" key="2">
    <source>
        <dbReference type="PROSITE" id="PS50991"/>
    </source>
</evidence>
<gene>
    <name evidence="3" type="ORF">KME25_04470</name>
</gene>
<dbReference type="SUPFAM" id="SSF51569">
    <property type="entry name" value="Aldolase"/>
    <property type="match status" value="1"/>
</dbReference>
<evidence type="ECO:0000313" key="4">
    <source>
        <dbReference type="Proteomes" id="UP000753908"/>
    </source>
</evidence>
<dbReference type="InterPro" id="IPR000891">
    <property type="entry name" value="PYR_CT"/>
</dbReference>
<dbReference type="Pfam" id="PF00682">
    <property type="entry name" value="HMGL-like"/>
    <property type="match status" value="1"/>
</dbReference>
<accession>A0A951U9L3</accession>
<evidence type="ECO:0000256" key="1">
    <source>
        <dbReference type="ARBA" id="ARBA00023211"/>
    </source>
</evidence>
<dbReference type="EMBL" id="JAHHIF010000004">
    <property type="protein sequence ID" value="MBW4543691.1"/>
    <property type="molecule type" value="Genomic_DNA"/>
</dbReference>
<dbReference type="PANTHER" id="PTHR10277">
    <property type="entry name" value="HOMOCITRATE SYNTHASE-RELATED"/>
    <property type="match status" value="1"/>
</dbReference>
<dbReference type="Gene3D" id="3.20.20.70">
    <property type="entry name" value="Aldolase class I"/>
    <property type="match status" value="1"/>
</dbReference>
<dbReference type="AlphaFoldDB" id="A0A951U9L3"/>
<sequence>MHNEYTESKVIIFDTTMRDGELMPGIKMNADQKMSIAELLNQMRVDVIEVGYPGAFRKDFDEISMISKNVKEATICGLSSAAQQK</sequence>
<comment type="caution">
    <text evidence="3">The sequence shown here is derived from an EMBL/GenBank/DDBJ whole genome shotgun (WGS) entry which is preliminary data.</text>
</comment>
<reference evidence="3" key="2">
    <citation type="journal article" date="2022" name="Microbiol. Resour. Announc.">
        <title>Metagenome Sequencing to Explore Phylogenomics of Terrestrial Cyanobacteria.</title>
        <authorList>
            <person name="Ward R.D."/>
            <person name="Stajich J.E."/>
            <person name="Johansen J.R."/>
            <person name="Huntemann M."/>
            <person name="Clum A."/>
            <person name="Foster B."/>
            <person name="Foster B."/>
            <person name="Roux S."/>
            <person name="Palaniappan K."/>
            <person name="Varghese N."/>
            <person name="Mukherjee S."/>
            <person name="Reddy T.B.K."/>
            <person name="Daum C."/>
            <person name="Copeland A."/>
            <person name="Chen I.A."/>
            <person name="Ivanova N.N."/>
            <person name="Kyrpides N.C."/>
            <person name="Shapiro N."/>
            <person name="Eloe-Fadrosh E.A."/>
            <person name="Pietrasiak N."/>
        </authorList>
    </citation>
    <scope>NUCLEOTIDE SEQUENCE</scope>
    <source>
        <strain evidence="3">CPER-KK1</strain>
    </source>
</reference>
<protein>
    <recommendedName>
        <fullName evidence="2">Pyruvate carboxyltransferase domain-containing protein</fullName>
    </recommendedName>
</protein>
<dbReference type="InterPro" id="IPR050073">
    <property type="entry name" value="2-IPM_HCS-like"/>
</dbReference>